<comment type="catalytic activity">
    <reaction evidence="16">
        <text>17beta-hydroxy-5alpha-androstan-3-one + NAD(+) = 5alpha-androstan-3,17-dione + NADH + H(+)</text>
        <dbReference type="Rhea" id="RHEA:41992"/>
        <dbReference type="ChEBI" id="CHEBI:15378"/>
        <dbReference type="ChEBI" id="CHEBI:15994"/>
        <dbReference type="ChEBI" id="CHEBI:16330"/>
        <dbReference type="ChEBI" id="CHEBI:57540"/>
        <dbReference type="ChEBI" id="CHEBI:57945"/>
    </reaction>
    <physiologicalReaction direction="left-to-right" evidence="16">
        <dbReference type="Rhea" id="RHEA:41993"/>
    </physiologicalReaction>
</comment>
<dbReference type="GO" id="GO:0004303">
    <property type="term" value="F:estradiol 17-beta-dehydrogenase [NAD(P)+] activity"/>
    <property type="evidence" value="ECO:0007669"/>
    <property type="project" value="UniProtKB-EC"/>
</dbReference>
<dbReference type="Gene3D" id="3.40.50.720">
    <property type="entry name" value="NAD(P)-binding Rossmann-like Domain"/>
    <property type="match status" value="1"/>
</dbReference>
<dbReference type="PRINTS" id="PR00081">
    <property type="entry name" value="GDHRDH"/>
</dbReference>
<proteinExistence type="evidence at transcript level"/>
<evidence type="ECO:0000256" key="9">
    <source>
        <dbReference type="ARBA" id="ARBA00023027"/>
    </source>
</evidence>
<keyword evidence="9" id="KW-0520">NAD</keyword>
<comment type="pathway">
    <text evidence="13">Steroid biosynthesis; estrogen biosynthesis.</text>
</comment>
<dbReference type="GO" id="GO:0006633">
    <property type="term" value="P:fatty acid biosynthetic process"/>
    <property type="evidence" value="ECO:0007669"/>
    <property type="project" value="UniProtKB-KW"/>
</dbReference>
<evidence type="ECO:0000256" key="21">
    <source>
        <dbReference type="ARBA" id="ARBA00077835"/>
    </source>
</evidence>
<dbReference type="SMART" id="SM00822">
    <property type="entry name" value="PKS_KR"/>
    <property type="match status" value="1"/>
</dbReference>
<evidence type="ECO:0000256" key="1">
    <source>
        <dbReference type="ARBA" id="ARBA00004305"/>
    </source>
</evidence>
<evidence type="ECO:0000256" key="15">
    <source>
        <dbReference type="ARBA" id="ARBA00050232"/>
    </source>
</evidence>
<dbReference type="PROSITE" id="PS00061">
    <property type="entry name" value="ADH_SHORT"/>
    <property type="match status" value="1"/>
</dbReference>
<evidence type="ECO:0000256" key="14">
    <source>
        <dbReference type="ARBA" id="ARBA00049069"/>
    </source>
</evidence>
<accession>G3MQH9</accession>
<name>G3MQH9_AMBMU</name>
<dbReference type="GO" id="GO:0047035">
    <property type="term" value="F:testosterone dehydrogenase (NAD+) activity"/>
    <property type="evidence" value="ECO:0007669"/>
    <property type="project" value="UniProtKB-EC"/>
</dbReference>
<dbReference type="PANTHER" id="PTHR24321:SF8">
    <property type="entry name" value="ESTRADIOL 17-BETA-DEHYDROGENASE 8-RELATED"/>
    <property type="match status" value="1"/>
</dbReference>
<evidence type="ECO:0000256" key="24">
    <source>
        <dbReference type="ARBA" id="ARBA00083097"/>
    </source>
</evidence>
<evidence type="ECO:0000256" key="18">
    <source>
        <dbReference type="ARBA" id="ARBA00065174"/>
    </source>
</evidence>
<evidence type="ECO:0000256" key="19">
    <source>
        <dbReference type="ARBA" id="ARBA00066822"/>
    </source>
</evidence>
<dbReference type="EC" id="1.1.1.n12" evidence="4"/>
<protein>
    <recommendedName>
        <fullName evidence="20">(3R)-3-hydroxyacyl-CoA dehydrogenase</fullName>
        <ecNumber evidence="19">1.1.1.239</ecNumber>
        <ecNumber evidence="4">1.1.1.n12</ecNumber>
    </recommendedName>
    <alternativeName>
        <fullName evidence="22">17-beta-hydroxysteroid dehydrogenase 8</fullName>
    </alternativeName>
    <alternativeName>
        <fullName evidence="21">3-ketoacyl-[acyl-carrier-protein] reductase alpha subunit</fullName>
    </alternativeName>
    <alternativeName>
        <fullName evidence="24">3-oxoacyl-[acyl-carrier-protein] reductase</fullName>
    </alternativeName>
    <alternativeName>
        <fullName evidence="25">Estradiol 17-beta-dehydrogenase 8</fullName>
    </alternativeName>
    <alternativeName>
        <fullName evidence="23">Testosterone 17-beta-dehydrogenase 8</fullName>
    </alternativeName>
</protein>
<dbReference type="GO" id="GO:0008210">
    <property type="term" value="P:estrogen metabolic process"/>
    <property type="evidence" value="ECO:0007669"/>
    <property type="project" value="UniProtKB-ARBA"/>
</dbReference>
<dbReference type="AlphaFoldDB" id="G3MQH9"/>
<evidence type="ECO:0000256" key="3">
    <source>
        <dbReference type="ARBA" id="ARBA00006484"/>
    </source>
</evidence>
<keyword evidence="5" id="KW-0444">Lipid biosynthesis</keyword>
<comment type="subcellular location">
    <subcellularLocation>
        <location evidence="1">Mitochondrion matrix</location>
    </subcellularLocation>
</comment>
<comment type="catalytic activity">
    <reaction evidence="17">
        <text>a (3R)-3-hydroxyacyl-CoA + NAD(+) = a 3-oxoacyl-CoA + NADH + H(+)</text>
        <dbReference type="Rhea" id="RHEA:32711"/>
        <dbReference type="ChEBI" id="CHEBI:15378"/>
        <dbReference type="ChEBI" id="CHEBI:57319"/>
        <dbReference type="ChEBI" id="CHEBI:57540"/>
        <dbReference type="ChEBI" id="CHEBI:57945"/>
        <dbReference type="ChEBI" id="CHEBI:90726"/>
        <dbReference type="EC" id="1.1.1.n12"/>
    </reaction>
    <physiologicalReaction direction="left-to-right" evidence="17">
        <dbReference type="Rhea" id="RHEA:32712"/>
    </physiologicalReaction>
</comment>
<dbReference type="PRINTS" id="PR00080">
    <property type="entry name" value="SDRFAMILY"/>
</dbReference>
<evidence type="ECO:0000256" key="16">
    <source>
        <dbReference type="ARBA" id="ARBA00050435"/>
    </source>
</evidence>
<evidence type="ECO:0000256" key="11">
    <source>
        <dbReference type="ARBA" id="ARBA00023128"/>
    </source>
</evidence>
<evidence type="ECO:0000256" key="13">
    <source>
        <dbReference type="ARBA" id="ARBA00037929"/>
    </source>
</evidence>
<dbReference type="EMBL" id="JO844130">
    <property type="protein sequence ID" value="AEO35747.1"/>
    <property type="molecule type" value="mRNA"/>
</dbReference>
<comment type="similarity">
    <text evidence="3">Belongs to the short-chain dehydrogenases/reductases (SDR) family.</text>
</comment>
<keyword evidence="7" id="KW-0276">Fatty acid metabolism</keyword>
<keyword evidence="6" id="KW-0597">Phosphoprotein</keyword>
<comment type="pathway">
    <text evidence="2">Lipid metabolism.</text>
</comment>
<dbReference type="GO" id="GO:0005759">
    <property type="term" value="C:mitochondrial matrix"/>
    <property type="evidence" value="ECO:0007669"/>
    <property type="project" value="UniProtKB-SubCell"/>
</dbReference>
<sequence>MSLEGRLALVTGGTSGIGKAACHALAAEGATVVVASRHLDQANSVAQSLPGSASHRGAVVDVGNSESVEKLFTHVRETESLPLSIVVNSAGKILHVPFVETTEEDFDRIIRTNLKGTFLVARAAARTMSASGVADAVIVNVGSILGTTGGPLFGAYSASKAGVMALTKTLAQELAPQSIRCNVVLPALTRTPMGDSLPEECQKVCVTKTLLARMGEPEEVAQAILFLCSPKSSYMTGAALEVTGGFSI</sequence>
<evidence type="ECO:0000313" key="27">
    <source>
        <dbReference type="EMBL" id="AEO35747.1"/>
    </source>
</evidence>
<reference evidence="27" key="1">
    <citation type="journal article" date="2011" name="PLoS ONE">
        <title>A deep insight into the sialotranscriptome of the gulf coast tick, Amblyomma maculatum.</title>
        <authorList>
            <person name="Karim S."/>
            <person name="Singh P."/>
            <person name="Ribeiro J.M."/>
        </authorList>
    </citation>
    <scope>NUCLEOTIDE SEQUENCE</scope>
    <source>
        <tissue evidence="27">Salivary gland</tissue>
    </source>
</reference>
<dbReference type="SUPFAM" id="SSF51735">
    <property type="entry name" value="NAD(P)-binding Rossmann-fold domains"/>
    <property type="match status" value="1"/>
</dbReference>
<evidence type="ECO:0000256" key="25">
    <source>
        <dbReference type="ARBA" id="ARBA00083258"/>
    </source>
</evidence>
<evidence type="ECO:0000256" key="22">
    <source>
        <dbReference type="ARBA" id="ARBA00081419"/>
    </source>
</evidence>
<evidence type="ECO:0000256" key="6">
    <source>
        <dbReference type="ARBA" id="ARBA00022553"/>
    </source>
</evidence>
<keyword evidence="11" id="KW-0496">Mitochondrion</keyword>
<evidence type="ECO:0000256" key="12">
    <source>
        <dbReference type="ARBA" id="ARBA00023160"/>
    </source>
</evidence>
<dbReference type="FunFam" id="3.40.50.720:FF:000231">
    <property type="entry name" value="Estradiol 17-beta-dehydrogenase 8"/>
    <property type="match status" value="1"/>
</dbReference>
<comment type="subunit">
    <text evidence="18">Heterotetramer with CBR4; contains two molecules of HSD17B8 and CBR4.</text>
</comment>
<dbReference type="InterPro" id="IPR057326">
    <property type="entry name" value="KR_dom"/>
</dbReference>
<dbReference type="InterPro" id="IPR002347">
    <property type="entry name" value="SDR_fam"/>
</dbReference>
<evidence type="ECO:0000256" key="17">
    <source>
        <dbReference type="ARBA" id="ARBA00052680"/>
    </source>
</evidence>
<dbReference type="InterPro" id="IPR020904">
    <property type="entry name" value="Sc_DH/Rdtase_CS"/>
</dbReference>
<dbReference type="PANTHER" id="PTHR24321">
    <property type="entry name" value="DEHYDROGENASES, SHORT CHAIN"/>
    <property type="match status" value="1"/>
</dbReference>
<feature type="domain" description="Ketoreductase" evidence="26">
    <location>
        <begin position="6"/>
        <end position="191"/>
    </location>
</feature>
<evidence type="ECO:0000256" key="7">
    <source>
        <dbReference type="ARBA" id="ARBA00022832"/>
    </source>
</evidence>
<evidence type="ECO:0000256" key="20">
    <source>
        <dbReference type="ARBA" id="ARBA00070911"/>
    </source>
</evidence>
<evidence type="ECO:0000256" key="8">
    <source>
        <dbReference type="ARBA" id="ARBA00023002"/>
    </source>
</evidence>
<evidence type="ECO:0000256" key="10">
    <source>
        <dbReference type="ARBA" id="ARBA00023098"/>
    </source>
</evidence>
<keyword evidence="10" id="KW-0443">Lipid metabolism</keyword>
<evidence type="ECO:0000256" key="5">
    <source>
        <dbReference type="ARBA" id="ARBA00022516"/>
    </source>
</evidence>
<comment type="catalytic activity">
    <reaction evidence="14">
        <text>17beta-estradiol + NAD(+) = estrone + NADH + H(+)</text>
        <dbReference type="Rhea" id="RHEA:24612"/>
        <dbReference type="ChEBI" id="CHEBI:15378"/>
        <dbReference type="ChEBI" id="CHEBI:16469"/>
        <dbReference type="ChEBI" id="CHEBI:17263"/>
        <dbReference type="ChEBI" id="CHEBI:57540"/>
        <dbReference type="ChEBI" id="CHEBI:57945"/>
        <dbReference type="EC" id="1.1.1.62"/>
    </reaction>
    <physiologicalReaction direction="left-to-right" evidence="14">
        <dbReference type="Rhea" id="RHEA:24613"/>
    </physiologicalReaction>
    <physiologicalReaction direction="right-to-left" evidence="14">
        <dbReference type="Rhea" id="RHEA:24614"/>
    </physiologicalReaction>
</comment>
<keyword evidence="8" id="KW-0560">Oxidoreductase</keyword>
<dbReference type="EC" id="1.1.1.239" evidence="19"/>
<evidence type="ECO:0000256" key="23">
    <source>
        <dbReference type="ARBA" id="ARBA00081936"/>
    </source>
</evidence>
<dbReference type="InterPro" id="IPR036291">
    <property type="entry name" value="NAD(P)-bd_dom_sf"/>
</dbReference>
<evidence type="ECO:0000256" key="4">
    <source>
        <dbReference type="ARBA" id="ARBA00012456"/>
    </source>
</evidence>
<comment type="catalytic activity">
    <reaction evidence="15">
        <text>testosterone + NAD(+) = androst-4-ene-3,17-dione + NADH + H(+)</text>
        <dbReference type="Rhea" id="RHEA:14929"/>
        <dbReference type="ChEBI" id="CHEBI:15378"/>
        <dbReference type="ChEBI" id="CHEBI:16422"/>
        <dbReference type="ChEBI" id="CHEBI:17347"/>
        <dbReference type="ChEBI" id="CHEBI:57540"/>
        <dbReference type="ChEBI" id="CHEBI:57945"/>
        <dbReference type="EC" id="1.1.1.239"/>
    </reaction>
    <physiologicalReaction direction="left-to-right" evidence="15">
        <dbReference type="Rhea" id="RHEA:14930"/>
    </physiologicalReaction>
</comment>
<evidence type="ECO:0000256" key="2">
    <source>
        <dbReference type="ARBA" id="ARBA00005189"/>
    </source>
</evidence>
<evidence type="ECO:0000259" key="26">
    <source>
        <dbReference type="SMART" id="SM00822"/>
    </source>
</evidence>
<organism evidence="27">
    <name type="scientific">Amblyomma maculatum</name>
    <name type="common">Gulf Coast tick</name>
    <dbReference type="NCBI Taxonomy" id="34609"/>
    <lineage>
        <taxon>Eukaryota</taxon>
        <taxon>Metazoa</taxon>
        <taxon>Ecdysozoa</taxon>
        <taxon>Arthropoda</taxon>
        <taxon>Chelicerata</taxon>
        <taxon>Arachnida</taxon>
        <taxon>Acari</taxon>
        <taxon>Parasitiformes</taxon>
        <taxon>Ixodida</taxon>
        <taxon>Ixodoidea</taxon>
        <taxon>Ixodidae</taxon>
        <taxon>Amblyomminae</taxon>
        <taxon>Amblyomma</taxon>
    </lineage>
</organism>
<keyword evidence="12" id="KW-0275">Fatty acid biosynthesis</keyword>
<dbReference type="Pfam" id="PF13561">
    <property type="entry name" value="adh_short_C2"/>
    <property type="match status" value="1"/>
</dbReference>